<evidence type="ECO:0000313" key="1">
    <source>
        <dbReference type="EMBL" id="GBO16625.1"/>
    </source>
</evidence>
<feature type="non-terminal residue" evidence="1">
    <location>
        <position position="22"/>
    </location>
</feature>
<evidence type="ECO:0000313" key="2">
    <source>
        <dbReference type="Proteomes" id="UP000499080"/>
    </source>
</evidence>
<reference evidence="1 2" key="1">
    <citation type="journal article" date="2019" name="Sci. Rep.">
        <title>Orb-weaving spider Araneus ventricosus genome elucidates the spidroin gene catalogue.</title>
        <authorList>
            <person name="Kono N."/>
            <person name="Nakamura H."/>
            <person name="Ohtoshi R."/>
            <person name="Moran D.A.P."/>
            <person name="Shinohara A."/>
            <person name="Yoshida Y."/>
            <person name="Fujiwara M."/>
            <person name="Mori M."/>
            <person name="Tomita M."/>
            <person name="Arakawa K."/>
        </authorList>
    </citation>
    <scope>NUCLEOTIDE SEQUENCE [LARGE SCALE GENOMIC DNA]</scope>
</reference>
<dbReference type="AlphaFoldDB" id="A0A4Y2UUF0"/>
<proteinExistence type="predicted"/>
<name>A0A4Y2UUF0_ARAVE</name>
<accession>A0A4Y2UUF0</accession>
<protein>
    <submittedName>
        <fullName evidence="1">Uncharacterized protein</fullName>
    </submittedName>
</protein>
<sequence>MKIDIKEKLKEWGFEELVTGAY</sequence>
<keyword evidence="2" id="KW-1185">Reference proteome</keyword>
<gene>
    <name evidence="1" type="ORF">AVEN_112482_1</name>
</gene>
<dbReference type="Proteomes" id="UP000499080">
    <property type="component" value="Unassembled WGS sequence"/>
</dbReference>
<organism evidence="1 2">
    <name type="scientific">Araneus ventricosus</name>
    <name type="common">Orbweaver spider</name>
    <name type="synonym">Epeira ventricosa</name>
    <dbReference type="NCBI Taxonomy" id="182803"/>
    <lineage>
        <taxon>Eukaryota</taxon>
        <taxon>Metazoa</taxon>
        <taxon>Ecdysozoa</taxon>
        <taxon>Arthropoda</taxon>
        <taxon>Chelicerata</taxon>
        <taxon>Arachnida</taxon>
        <taxon>Araneae</taxon>
        <taxon>Araneomorphae</taxon>
        <taxon>Entelegynae</taxon>
        <taxon>Araneoidea</taxon>
        <taxon>Araneidae</taxon>
        <taxon>Araneus</taxon>
    </lineage>
</organism>
<comment type="caution">
    <text evidence="1">The sequence shown here is derived from an EMBL/GenBank/DDBJ whole genome shotgun (WGS) entry which is preliminary data.</text>
</comment>
<dbReference type="EMBL" id="BGPR01040497">
    <property type="protein sequence ID" value="GBO16625.1"/>
    <property type="molecule type" value="Genomic_DNA"/>
</dbReference>